<reference evidence="3" key="2">
    <citation type="submission" date="2013-10" db="EMBL/GenBank/DDBJ databases">
        <authorList>
            <person name="Aslett M."/>
        </authorList>
    </citation>
    <scope>NUCLEOTIDE SEQUENCE</scope>
    <source>
        <strain evidence="3">Houghton</strain>
    </source>
</reference>
<dbReference type="Proteomes" id="UP000018050">
    <property type="component" value="Unassembled WGS sequence"/>
</dbReference>
<feature type="coiled-coil region" evidence="1">
    <location>
        <begin position="117"/>
        <end position="144"/>
    </location>
</feature>
<evidence type="ECO:0000313" key="4">
    <source>
        <dbReference type="Proteomes" id="UP000018050"/>
    </source>
</evidence>
<dbReference type="AlphaFoldDB" id="U6GSI3"/>
<gene>
    <name evidence="3" type="ORF">EAH_00022230</name>
</gene>
<sequence>MAREQRRVERTGAVAMSPRVGPHTSPVDMHCGAKALLKGSATAGSASKGSAAEPPDVEQAVELLQETTRLVSSLGTCLEANAINVDEPIHIPKPPSGGGTSYSNHHDVKSTALHELEQSAEADLRAMEERVAEIQATVSNLKNKILLNSQTIDRLVGYRLLR</sequence>
<feature type="region of interest" description="Disordered" evidence="2">
    <location>
        <begin position="1"/>
        <end position="26"/>
    </location>
</feature>
<accession>U6GSI3</accession>
<protein>
    <submittedName>
        <fullName evidence="3">Uncharacterized protein</fullName>
    </submittedName>
</protein>
<dbReference type="RefSeq" id="XP_013248768.1">
    <property type="nucleotide sequence ID" value="XM_013393314.1"/>
</dbReference>
<dbReference type="VEuPathDB" id="ToxoDB:EAH_00022230"/>
<organism evidence="3 4">
    <name type="scientific">Eimeria acervulina</name>
    <name type="common">Coccidian parasite</name>
    <dbReference type="NCBI Taxonomy" id="5801"/>
    <lineage>
        <taxon>Eukaryota</taxon>
        <taxon>Sar</taxon>
        <taxon>Alveolata</taxon>
        <taxon>Apicomplexa</taxon>
        <taxon>Conoidasida</taxon>
        <taxon>Coccidia</taxon>
        <taxon>Eucoccidiorida</taxon>
        <taxon>Eimeriorina</taxon>
        <taxon>Eimeriidae</taxon>
        <taxon>Eimeria</taxon>
    </lineage>
</organism>
<evidence type="ECO:0000256" key="2">
    <source>
        <dbReference type="SAM" id="MobiDB-lite"/>
    </source>
</evidence>
<dbReference type="GeneID" id="25270293"/>
<dbReference type="EMBL" id="HG671682">
    <property type="protein sequence ID" value="CDI81534.1"/>
    <property type="molecule type" value="Genomic_DNA"/>
</dbReference>
<dbReference type="OMA" id="DTCLRTR"/>
<reference evidence="3" key="1">
    <citation type="submission" date="2013-10" db="EMBL/GenBank/DDBJ databases">
        <title>Genomic analysis of the causative agents of coccidiosis in chickens.</title>
        <authorList>
            <person name="Reid A.J."/>
            <person name="Blake D."/>
            <person name="Billington K."/>
            <person name="Browne H."/>
            <person name="Dunn M."/>
            <person name="Hung S."/>
            <person name="Kawahara F."/>
            <person name="Miranda-Saavedra D."/>
            <person name="Mourier T."/>
            <person name="Nagra H."/>
            <person name="Otto T.D."/>
            <person name="Rawlings N."/>
            <person name="Sanchez A."/>
            <person name="Sanders M."/>
            <person name="Subramaniam C."/>
            <person name="Tay Y."/>
            <person name="Dear P."/>
            <person name="Doerig C."/>
            <person name="Gruber A."/>
            <person name="Parkinson J."/>
            <person name="Shirley M."/>
            <person name="Wan K.L."/>
            <person name="Berriman M."/>
            <person name="Tomley F."/>
            <person name="Pain A."/>
        </authorList>
    </citation>
    <scope>NUCLEOTIDE SEQUENCE</scope>
    <source>
        <strain evidence="3">Houghton</strain>
    </source>
</reference>
<dbReference type="OrthoDB" id="348173at2759"/>
<name>U6GSI3_EIMAC</name>
<proteinExistence type="predicted"/>
<feature type="compositionally biased region" description="Basic and acidic residues" evidence="2">
    <location>
        <begin position="1"/>
        <end position="10"/>
    </location>
</feature>
<evidence type="ECO:0000313" key="3">
    <source>
        <dbReference type="EMBL" id="CDI81534.1"/>
    </source>
</evidence>
<evidence type="ECO:0000256" key="1">
    <source>
        <dbReference type="SAM" id="Coils"/>
    </source>
</evidence>
<keyword evidence="1" id="KW-0175">Coiled coil</keyword>
<keyword evidence="4" id="KW-1185">Reference proteome</keyword>